<dbReference type="KEGG" id="bxb:DR64_3118"/>
<keyword evidence="3" id="KW-1185">Reference proteome</keyword>
<evidence type="ECO:0000256" key="1">
    <source>
        <dbReference type="SAM" id="MobiDB-lite"/>
    </source>
</evidence>
<sequence length="455" mass="47078">MASWRRAHVSLCPCVHSLAANMTPVRGVDAARVWKAFTRIAPRPESPQTTGTPSGVPLTRRWKRPMSTIPFTPIEGSLALPRLRPLGHVPAPFGRDWALLPPGYSLRAELKALYAAMLRTFCLSDQAIRSLCRWSPLGEQRAGAVAGAVAVAAQSGSAATAQAAVFAASPEAARQTAVETPVAPAVPPAVGPGPAYVTAARGYGNHWGALAGGACVLGGAAVLAWIGFDHLAHRQVATPVAGSVSAHRSSQVSDLRSPVTASDLAVGSGVVNAPVTVAASAPELPRMAPTFTPASNPTSATVSTTASARAPAQALPAAPTHISTDKTGARRYHRARETSGTQRQQNRPPITRYATANQSSHSAVNAGDLPQIAIRSVAAGSTTRPSAAGSYSPLAPTRLGVDEYAGVTLSASTHLRDMPPSHAGSSNNASGGTATEWMSRLSQRRVTEIPDQFAK</sequence>
<evidence type="ECO:0000313" key="3">
    <source>
        <dbReference type="Proteomes" id="UP000001817"/>
    </source>
</evidence>
<proteinExistence type="predicted"/>
<feature type="compositionally biased region" description="Low complexity" evidence="1">
    <location>
        <begin position="308"/>
        <end position="320"/>
    </location>
</feature>
<protein>
    <submittedName>
        <fullName evidence="2">Uncharacterized protein</fullName>
    </submittedName>
</protein>
<feature type="region of interest" description="Disordered" evidence="1">
    <location>
        <begin position="308"/>
        <end position="349"/>
    </location>
</feature>
<dbReference type="Proteomes" id="UP000001817">
    <property type="component" value="Chromosome 1"/>
</dbReference>
<dbReference type="eggNOG" id="ENOG503164D">
    <property type="taxonomic scope" value="Bacteria"/>
</dbReference>
<organism evidence="2 3">
    <name type="scientific">Paraburkholderia xenovorans (strain LB400)</name>
    <dbReference type="NCBI Taxonomy" id="266265"/>
    <lineage>
        <taxon>Bacteria</taxon>
        <taxon>Pseudomonadati</taxon>
        <taxon>Pseudomonadota</taxon>
        <taxon>Betaproteobacteria</taxon>
        <taxon>Burkholderiales</taxon>
        <taxon>Burkholderiaceae</taxon>
        <taxon>Paraburkholderia</taxon>
    </lineage>
</organism>
<feature type="compositionally biased region" description="Polar residues" evidence="1">
    <location>
        <begin position="338"/>
        <end position="349"/>
    </location>
</feature>
<accession>Q13V99</accession>
<reference evidence="2 3" key="1">
    <citation type="journal article" date="2006" name="Proc. Natl. Acad. Sci. U.S.A.">
        <title>Burkholderia xenovorans LB400 harbors a multi-replicon, 9.73-Mbp genome shaped for versatility.</title>
        <authorList>
            <person name="Chain P.S."/>
            <person name="Denef V.J."/>
            <person name="Konstantinidis K.T."/>
            <person name="Vergez L.M."/>
            <person name="Agullo L."/>
            <person name="Reyes V.L."/>
            <person name="Hauser L."/>
            <person name="Cordova M."/>
            <person name="Gomez L."/>
            <person name="Gonzalez M."/>
            <person name="Land M."/>
            <person name="Lao V."/>
            <person name="Larimer F."/>
            <person name="LiPuma J.J."/>
            <person name="Mahenthiralingam E."/>
            <person name="Malfatti S.A."/>
            <person name="Marx C.J."/>
            <person name="Parnell J.J."/>
            <person name="Ramette A."/>
            <person name="Richardson P."/>
            <person name="Seeger M."/>
            <person name="Smith D."/>
            <person name="Spilker T."/>
            <person name="Sul W.J."/>
            <person name="Tsoi T.V."/>
            <person name="Ulrich L.E."/>
            <person name="Zhulin I.B."/>
            <person name="Tiedje J.M."/>
        </authorList>
    </citation>
    <scope>NUCLEOTIDE SEQUENCE [LARGE SCALE GENOMIC DNA]</scope>
    <source>
        <strain evidence="2 3">LB400</strain>
    </source>
</reference>
<dbReference type="AlphaFoldDB" id="Q13V99"/>
<evidence type="ECO:0000313" key="2">
    <source>
        <dbReference type="EMBL" id="ABE31990.1"/>
    </source>
</evidence>
<gene>
    <name evidence="2" type="ORF">Bxe_A0956</name>
</gene>
<dbReference type="KEGG" id="bxe:Bxe_A0956"/>
<dbReference type="EMBL" id="CP000270">
    <property type="protein sequence ID" value="ABE31990.1"/>
    <property type="molecule type" value="Genomic_DNA"/>
</dbReference>
<name>Q13V99_PARXL</name>